<evidence type="ECO:0000256" key="1">
    <source>
        <dbReference type="ARBA" id="ARBA00004123"/>
    </source>
</evidence>
<dbReference type="PANTHER" id="PTHR13173">
    <property type="entry name" value="WW DOMAIN BINDING PROTEIN 4"/>
    <property type="match status" value="1"/>
</dbReference>
<comment type="subcellular location">
    <subcellularLocation>
        <location evidence="1">Nucleus</location>
    </subcellularLocation>
</comment>
<keyword evidence="10" id="KW-1185">Reference proteome</keyword>
<proteinExistence type="predicted"/>
<gene>
    <name evidence="9" type="ORF">M409DRAFT_27874</name>
</gene>
<organism evidence="9 10">
    <name type="scientific">Zasmidium cellare ATCC 36951</name>
    <dbReference type="NCBI Taxonomy" id="1080233"/>
    <lineage>
        <taxon>Eukaryota</taxon>
        <taxon>Fungi</taxon>
        <taxon>Dikarya</taxon>
        <taxon>Ascomycota</taxon>
        <taxon>Pezizomycotina</taxon>
        <taxon>Dothideomycetes</taxon>
        <taxon>Dothideomycetidae</taxon>
        <taxon>Mycosphaerellales</taxon>
        <taxon>Mycosphaerellaceae</taxon>
        <taxon>Zasmidium</taxon>
    </lineage>
</organism>
<evidence type="ECO:0000259" key="8">
    <source>
        <dbReference type="PROSITE" id="PS50171"/>
    </source>
</evidence>
<evidence type="ECO:0000256" key="6">
    <source>
        <dbReference type="SAM" id="Coils"/>
    </source>
</evidence>
<dbReference type="GO" id="GO:0071011">
    <property type="term" value="C:precatalytic spliceosome"/>
    <property type="evidence" value="ECO:0007669"/>
    <property type="project" value="TreeGrafter"/>
</dbReference>
<dbReference type="InterPro" id="IPR036236">
    <property type="entry name" value="Znf_C2H2_sf"/>
</dbReference>
<reference evidence="9" key="1">
    <citation type="journal article" date="2020" name="Stud. Mycol.">
        <title>101 Dothideomycetes genomes: a test case for predicting lifestyles and emergence of pathogens.</title>
        <authorList>
            <person name="Haridas S."/>
            <person name="Albert R."/>
            <person name="Binder M."/>
            <person name="Bloem J."/>
            <person name="Labutti K."/>
            <person name="Salamov A."/>
            <person name="Andreopoulos B."/>
            <person name="Baker S."/>
            <person name="Barry K."/>
            <person name="Bills G."/>
            <person name="Bluhm B."/>
            <person name="Cannon C."/>
            <person name="Castanera R."/>
            <person name="Culley D."/>
            <person name="Daum C."/>
            <person name="Ezra D."/>
            <person name="Gonzalez J."/>
            <person name="Henrissat B."/>
            <person name="Kuo A."/>
            <person name="Liang C."/>
            <person name="Lipzen A."/>
            <person name="Lutzoni F."/>
            <person name="Magnuson J."/>
            <person name="Mondo S."/>
            <person name="Nolan M."/>
            <person name="Ohm R."/>
            <person name="Pangilinan J."/>
            <person name="Park H.-J."/>
            <person name="Ramirez L."/>
            <person name="Alfaro M."/>
            <person name="Sun H."/>
            <person name="Tritt A."/>
            <person name="Yoshinaga Y."/>
            <person name="Zwiers L.-H."/>
            <person name="Turgeon B."/>
            <person name="Goodwin S."/>
            <person name="Spatafora J."/>
            <person name="Crous P."/>
            <person name="Grigoriev I."/>
        </authorList>
    </citation>
    <scope>NUCLEOTIDE SEQUENCE</scope>
    <source>
        <strain evidence="9">ATCC 36951</strain>
    </source>
</reference>
<dbReference type="InterPro" id="IPR013085">
    <property type="entry name" value="U1-CZ_Znf_C2H2"/>
</dbReference>
<dbReference type="GO" id="GO:0008270">
    <property type="term" value="F:zinc ion binding"/>
    <property type="evidence" value="ECO:0007669"/>
    <property type="project" value="UniProtKB-KW"/>
</dbReference>
<keyword evidence="6" id="KW-0175">Coiled coil</keyword>
<name>A0A6A6C6E3_ZASCE</name>
<dbReference type="InterPro" id="IPR040023">
    <property type="entry name" value="WBP4"/>
</dbReference>
<feature type="region of interest" description="Disordered" evidence="7">
    <location>
        <begin position="194"/>
        <end position="274"/>
    </location>
</feature>
<evidence type="ECO:0000256" key="7">
    <source>
        <dbReference type="SAM" id="MobiDB-lite"/>
    </source>
</evidence>
<evidence type="ECO:0000256" key="4">
    <source>
        <dbReference type="ARBA" id="ARBA00022833"/>
    </source>
</evidence>
<keyword evidence="4" id="KW-0862">Zinc</keyword>
<dbReference type="Gene3D" id="3.30.160.60">
    <property type="entry name" value="Classic Zinc Finger"/>
    <property type="match status" value="1"/>
</dbReference>
<dbReference type="GeneID" id="54562038"/>
<sequence length="302" mass="33335">MSEYWKSTPSYWCKFCSQYVRDTGIERKNHEASARHQNNIQRSLRQLHKDKQIEEREKQRAKDEVARLNGMFGDGKNSSSSKQPSAPAPKHTATAPPQLSTAAQRKAHAEQLAALGVELPDELKKEVTGVGNYQVVNQHAVEVAEGGSISVNRSLAEILAESKKEAEETEDKVKTEEEVKATAQGVYKRKLVEDEEDIRDEEAAPKRKAWGSNLKTYPGSKDIEEDVGDLDALLGGVKRKREPEIKPEDGEEVKKEEGDEAAKPISAVPDVAESGETAKKAEACSYAAAAPAVVFKKRKGKR</sequence>
<feature type="region of interest" description="Disordered" evidence="7">
    <location>
        <begin position="45"/>
        <end position="107"/>
    </location>
</feature>
<keyword evidence="5" id="KW-0539">Nucleus</keyword>
<dbReference type="RefSeq" id="XP_033662707.1">
    <property type="nucleotide sequence ID" value="XM_033808766.1"/>
</dbReference>
<evidence type="ECO:0000313" key="9">
    <source>
        <dbReference type="EMBL" id="KAF2161818.1"/>
    </source>
</evidence>
<dbReference type="Proteomes" id="UP000799537">
    <property type="component" value="Unassembled WGS sequence"/>
</dbReference>
<dbReference type="EMBL" id="ML993617">
    <property type="protein sequence ID" value="KAF2161818.1"/>
    <property type="molecule type" value="Genomic_DNA"/>
</dbReference>
<evidence type="ECO:0000313" key="10">
    <source>
        <dbReference type="Proteomes" id="UP000799537"/>
    </source>
</evidence>
<evidence type="ECO:0000256" key="2">
    <source>
        <dbReference type="ARBA" id="ARBA00022723"/>
    </source>
</evidence>
<dbReference type="OrthoDB" id="191651at2759"/>
<dbReference type="InterPro" id="IPR000690">
    <property type="entry name" value="Matrin/U1-C_Znf_C2H2"/>
</dbReference>
<dbReference type="PROSITE" id="PS50171">
    <property type="entry name" value="ZF_MATRIN"/>
    <property type="match status" value="1"/>
</dbReference>
<feature type="compositionally biased region" description="Low complexity" evidence="7">
    <location>
        <begin position="78"/>
        <end position="97"/>
    </location>
</feature>
<dbReference type="Pfam" id="PF06220">
    <property type="entry name" value="zf-U1"/>
    <property type="match status" value="1"/>
</dbReference>
<dbReference type="GO" id="GO:0000398">
    <property type="term" value="P:mRNA splicing, via spliceosome"/>
    <property type="evidence" value="ECO:0007669"/>
    <property type="project" value="InterPro"/>
</dbReference>
<feature type="compositionally biased region" description="Basic and acidic residues" evidence="7">
    <location>
        <begin position="241"/>
        <end position="262"/>
    </location>
</feature>
<feature type="domain" description="Matrin-type" evidence="8">
    <location>
        <begin position="11"/>
        <end position="42"/>
    </location>
</feature>
<accession>A0A6A6C6E3</accession>
<keyword evidence="3" id="KW-0863">Zinc-finger</keyword>
<dbReference type="AlphaFoldDB" id="A0A6A6C6E3"/>
<evidence type="ECO:0000256" key="5">
    <source>
        <dbReference type="ARBA" id="ARBA00023242"/>
    </source>
</evidence>
<keyword evidence="2" id="KW-0479">Metal-binding</keyword>
<dbReference type="GO" id="GO:0003723">
    <property type="term" value="F:RNA binding"/>
    <property type="evidence" value="ECO:0007669"/>
    <property type="project" value="TreeGrafter"/>
</dbReference>
<feature type="compositionally biased region" description="Basic and acidic residues" evidence="7">
    <location>
        <begin position="47"/>
        <end position="66"/>
    </location>
</feature>
<evidence type="ECO:0000256" key="3">
    <source>
        <dbReference type="ARBA" id="ARBA00022771"/>
    </source>
</evidence>
<feature type="coiled-coil region" evidence="6">
    <location>
        <begin position="152"/>
        <end position="179"/>
    </location>
</feature>
<dbReference type="SUPFAM" id="SSF57667">
    <property type="entry name" value="beta-beta-alpha zinc fingers"/>
    <property type="match status" value="1"/>
</dbReference>
<protein>
    <recommendedName>
        <fullName evidence="8">Matrin-type domain-containing protein</fullName>
    </recommendedName>
</protein>
<dbReference type="PANTHER" id="PTHR13173:SF10">
    <property type="entry name" value="WW DOMAIN-BINDING PROTEIN 4"/>
    <property type="match status" value="1"/>
</dbReference>